<feature type="transmembrane region" description="Helical" evidence="7">
    <location>
        <begin position="18"/>
        <end position="40"/>
    </location>
</feature>
<keyword evidence="5 7" id="KW-1133">Transmembrane helix</keyword>
<dbReference type="InterPro" id="IPR050445">
    <property type="entry name" value="Bact_polysacc_biosynth/exp"/>
</dbReference>
<organism evidence="9 10">
    <name type="scientific">Cytobacillus eiseniae</name>
    <dbReference type="NCBI Taxonomy" id="762947"/>
    <lineage>
        <taxon>Bacteria</taxon>
        <taxon>Bacillati</taxon>
        <taxon>Bacillota</taxon>
        <taxon>Bacilli</taxon>
        <taxon>Bacillales</taxon>
        <taxon>Bacillaceae</taxon>
        <taxon>Cytobacillus</taxon>
    </lineage>
</organism>
<reference evidence="9 10" key="1">
    <citation type="submission" date="2021-03" db="EMBL/GenBank/DDBJ databases">
        <title>Genomic Encyclopedia of Type Strains, Phase IV (KMG-IV): sequencing the most valuable type-strain genomes for metagenomic binning, comparative biology and taxonomic classification.</title>
        <authorList>
            <person name="Goeker M."/>
        </authorList>
    </citation>
    <scope>NUCLEOTIDE SEQUENCE [LARGE SCALE GENOMIC DNA]</scope>
    <source>
        <strain evidence="9 10">DSM 26675</strain>
    </source>
</reference>
<gene>
    <name evidence="9" type="ORF">J2Z40_002444</name>
</gene>
<evidence type="ECO:0000256" key="2">
    <source>
        <dbReference type="ARBA" id="ARBA00006683"/>
    </source>
</evidence>
<dbReference type="PANTHER" id="PTHR32309">
    <property type="entry name" value="TYROSINE-PROTEIN KINASE"/>
    <property type="match status" value="1"/>
</dbReference>
<evidence type="ECO:0000313" key="10">
    <source>
        <dbReference type="Proteomes" id="UP001519293"/>
    </source>
</evidence>
<evidence type="ECO:0000313" key="9">
    <source>
        <dbReference type="EMBL" id="MBP2241871.1"/>
    </source>
</evidence>
<proteinExistence type="inferred from homology"/>
<comment type="similarity">
    <text evidence="2">Belongs to the CpsC/CapA family.</text>
</comment>
<keyword evidence="4 7" id="KW-0812">Transmembrane</keyword>
<dbReference type="PANTHER" id="PTHR32309:SF13">
    <property type="entry name" value="FERRIC ENTEROBACTIN TRANSPORT PROTEIN FEPE"/>
    <property type="match status" value="1"/>
</dbReference>
<evidence type="ECO:0000256" key="5">
    <source>
        <dbReference type="ARBA" id="ARBA00022989"/>
    </source>
</evidence>
<evidence type="ECO:0000256" key="1">
    <source>
        <dbReference type="ARBA" id="ARBA00004651"/>
    </source>
</evidence>
<name>A0ABS4RHH0_9BACI</name>
<dbReference type="InterPro" id="IPR003856">
    <property type="entry name" value="LPS_length_determ_N"/>
</dbReference>
<keyword evidence="6 7" id="KW-0472">Membrane</keyword>
<comment type="subcellular location">
    <subcellularLocation>
        <location evidence="1">Cell membrane</location>
        <topology evidence="1">Multi-pass membrane protein</topology>
    </subcellularLocation>
</comment>
<accession>A0ABS4RHH0</accession>
<evidence type="ECO:0000256" key="4">
    <source>
        <dbReference type="ARBA" id="ARBA00022692"/>
    </source>
</evidence>
<keyword evidence="3" id="KW-1003">Cell membrane</keyword>
<evidence type="ECO:0000256" key="6">
    <source>
        <dbReference type="ARBA" id="ARBA00023136"/>
    </source>
</evidence>
<evidence type="ECO:0000256" key="3">
    <source>
        <dbReference type="ARBA" id="ARBA00022475"/>
    </source>
</evidence>
<dbReference type="Pfam" id="PF02706">
    <property type="entry name" value="Wzz"/>
    <property type="match status" value="1"/>
</dbReference>
<evidence type="ECO:0000256" key="7">
    <source>
        <dbReference type="SAM" id="Phobius"/>
    </source>
</evidence>
<keyword evidence="10" id="KW-1185">Reference proteome</keyword>
<dbReference type="Proteomes" id="UP001519293">
    <property type="component" value="Unassembled WGS sequence"/>
</dbReference>
<feature type="domain" description="Polysaccharide chain length determinant N-terminal" evidence="8">
    <location>
        <begin position="3"/>
        <end position="91"/>
    </location>
</feature>
<dbReference type="EMBL" id="JAGIKZ010000013">
    <property type="protein sequence ID" value="MBP2241871.1"/>
    <property type="molecule type" value="Genomic_DNA"/>
</dbReference>
<dbReference type="RefSeq" id="WP_066391647.1">
    <property type="nucleotide sequence ID" value="NZ_JAGIKZ010000013.1"/>
</dbReference>
<protein>
    <submittedName>
        <fullName evidence="9">Capsular polysaccharide biosynthesis protein</fullName>
    </submittedName>
</protein>
<sequence length="241" mass="26609">MEETITIKELFNILKKRWLIIVLTPIMIGLTVGLITHYLLTPFYQASTQILVNQKNSEVNMMELSSNVDLINTYSVIIKSPAILDKVNKELNLLQPREQLTNKIAIDMHENSQVFSVTVEDEAAERAVDIANAISEIFQREIVNIMNVDNVNILAKAELVDSQKPISPNALWNITVAIVVGMMVGIGIACLLEYLDNTIKDGKDVEKYLGLPVLGSIENISVKKGGQGSKSQTVGGETLES</sequence>
<comment type="caution">
    <text evidence="9">The sequence shown here is derived from an EMBL/GenBank/DDBJ whole genome shotgun (WGS) entry which is preliminary data.</text>
</comment>
<feature type="transmembrane region" description="Helical" evidence="7">
    <location>
        <begin position="170"/>
        <end position="195"/>
    </location>
</feature>
<evidence type="ECO:0000259" key="8">
    <source>
        <dbReference type="Pfam" id="PF02706"/>
    </source>
</evidence>